<dbReference type="InterPro" id="IPR001059">
    <property type="entry name" value="Transl_elong_P/YeiP_cen"/>
</dbReference>
<evidence type="ECO:0000256" key="9">
    <source>
        <dbReference type="RuleBase" id="RU004389"/>
    </source>
</evidence>
<dbReference type="Proteomes" id="UP000178771">
    <property type="component" value="Unassembled WGS sequence"/>
</dbReference>
<dbReference type="UniPathway" id="UPA00345"/>
<dbReference type="GO" id="GO:0005829">
    <property type="term" value="C:cytosol"/>
    <property type="evidence" value="ECO:0007669"/>
    <property type="project" value="UniProtKB-ARBA"/>
</dbReference>
<reference evidence="12 13" key="1">
    <citation type="journal article" date="2016" name="Nat. Commun.">
        <title>Thousands of microbial genomes shed light on interconnected biogeochemical processes in an aquifer system.</title>
        <authorList>
            <person name="Anantharaman K."/>
            <person name="Brown C.T."/>
            <person name="Hug L.A."/>
            <person name="Sharon I."/>
            <person name="Castelle C.J."/>
            <person name="Probst A.J."/>
            <person name="Thomas B.C."/>
            <person name="Singh A."/>
            <person name="Wilkins M.J."/>
            <person name="Karaoz U."/>
            <person name="Brodie E.L."/>
            <person name="Williams K.H."/>
            <person name="Hubbard S.S."/>
            <person name="Banfield J.F."/>
        </authorList>
    </citation>
    <scope>NUCLEOTIDE SEQUENCE [LARGE SCALE GENOMIC DNA]</scope>
</reference>
<comment type="function">
    <text evidence="7">Involved in peptide bond synthesis. Stimulates efficient translation and peptide-bond synthesis on native or reconstituted 70S ribosomes in vitro. Probably functions indirectly by altering the affinity of the ribosome for aminoacyl-tRNA, thus increasing their reactivity as acceptors for peptidyl transferase.</text>
</comment>
<evidence type="ECO:0000256" key="7">
    <source>
        <dbReference type="HAMAP-Rule" id="MF_00141"/>
    </source>
</evidence>
<dbReference type="InterPro" id="IPR013185">
    <property type="entry name" value="Transl_elong_KOW-like"/>
</dbReference>
<keyword evidence="4 7" id="KW-0963">Cytoplasm</keyword>
<evidence type="ECO:0000256" key="3">
    <source>
        <dbReference type="ARBA" id="ARBA00009479"/>
    </source>
</evidence>
<dbReference type="HAMAP" id="MF_00141">
    <property type="entry name" value="EF_P"/>
    <property type="match status" value="1"/>
</dbReference>
<dbReference type="AlphaFoldDB" id="A0A1F4V4H7"/>
<dbReference type="InterPro" id="IPR012340">
    <property type="entry name" value="NA-bd_OB-fold"/>
</dbReference>
<evidence type="ECO:0000256" key="8">
    <source>
        <dbReference type="NCBIfam" id="TIGR00038"/>
    </source>
</evidence>
<dbReference type="Gene3D" id="2.40.50.140">
    <property type="entry name" value="Nucleic acid-binding proteins"/>
    <property type="match status" value="2"/>
</dbReference>
<keyword evidence="5 7" id="KW-0251">Elongation factor</keyword>
<dbReference type="PANTHER" id="PTHR30053">
    <property type="entry name" value="ELONGATION FACTOR P"/>
    <property type="match status" value="1"/>
</dbReference>
<dbReference type="PANTHER" id="PTHR30053:SF12">
    <property type="entry name" value="ELONGATION FACTOR P (EF-P) FAMILY PROTEIN"/>
    <property type="match status" value="1"/>
</dbReference>
<dbReference type="SMART" id="SM00841">
    <property type="entry name" value="Elong-fact-P_C"/>
    <property type="match status" value="1"/>
</dbReference>
<dbReference type="SUPFAM" id="SSF50104">
    <property type="entry name" value="Translation proteins SH3-like domain"/>
    <property type="match status" value="1"/>
</dbReference>
<dbReference type="STRING" id="1802624.A2982_02460"/>
<evidence type="ECO:0000256" key="2">
    <source>
        <dbReference type="ARBA" id="ARBA00004815"/>
    </source>
</evidence>
<dbReference type="PIRSF" id="PIRSF005901">
    <property type="entry name" value="EF-P"/>
    <property type="match status" value="1"/>
</dbReference>
<evidence type="ECO:0000256" key="4">
    <source>
        <dbReference type="ARBA" id="ARBA00022490"/>
    </source>
</evidence>
<comment type="pathway">
    <text evidence="2 7">Protein biosynthesis; polypeptide chain elongation.</text>
</comment>
<proteinExistence type="inferred from homology"/>
<name>A0A1F4V4H7_UNCKA</name>
<dbReference type="GO" id="GO:0043043">
    <property type="term" value="P:peptide biosynthetic process"/>
    <property type="evidence" value="ECO:0007669"/>
    <property type="project" value="InterPro"/>
</dbReference>
<dbReference type="Pfam" id="PF01132">
    <property type="entry name" value="EFP"/>
    <property type="match status" value="1"/>
</dbReference>
<accession>A0A1F4V4H7</accession>
<evidence type="ECO:0000256" key="5">
    <source>
        <dbReference type="ARBA" id="ARBA00022768"/>
    </source>
</evidence>
<feature type="domain" description="Translation elongation factor P/YeiP central" evidence="11">
    <location>
        <begin position="67"/>
        <end position="121"/>
    </location>
</feature>
<keyword evidence="6 7" id="KW-0648">Protein biosynthesis</keyword>
<dbReference type="InterPro" id="IPR014722">
    <property type="entry name" value="Rib_uL2_dom2"/>
</dbReference>
<dbReference type="NCBIfam" id="TIGR00038">
    <property type="entry name" value="efp"/>
    <property type="match status" value="1"/>
</dbReference>
<dbReference type="Gene3D" id="2.30.30.30">
    <property type="match status" value="1"/>
</dbReference>
<dbReference type="SUPFAM" id="SSF50249">
    <property type="entry name" value="Nucleic acid-binding proteins"/>
    <property type="match status" value="2"/>
</dbReference>
<dbReference type="FunFam" id="2.40.50.140:FF:000004">
    <property type="entry name" value="Elongation factor P"/>
    <property type="match status" value="1"/>
</dbReference>
<dbReference type="CDD" id="cd05794">
    <property type="entry name" value="S1_EF-P_repeat_2"/>
    <property type="match status" value="1"/>
</dbReference>
<evidence type="ECO:0000313" key="12">
    <source>
        <dbReference type="EMBL" id="OGC52059.1"/>
    </source>
</evidence>
<dbReference type="NCBIfam" id="NF001810">
    <property type="entry name" value="PRK00529.1"/>
    <property type="match status" value="1"/>
</dbReference>
<evidence type="ECO:0000259" key="10">
    <source>
        <dbReference type="SMART" id="SM00841"/>
    </source>
</evidence>
<sequence length="191" mass="21927">MVNITELRTGKFFEDRDDIFEVLNYEHLKMGRGSANIKLKVKNLRSSTITEKSFISGARVNEVHLEKKKVKFLWKDEASFNFTDTGSWEQFSLNKNQIGETAKFLKEEEEYEILFFDKKALSLELPRLMEFSVSETGPGVKGDSVSNVYKSATLSNGMQISVPLFIKTGDKIKIDTRSGEYVQRSTFKQKK</sequence>
<feature type="domain" description="Elongation factor P C-terminal" evidence="10">
    <location>
        <begin position="129"/>
        <end position="184"/>
    </location>
</feature>
<dbReference type="InterPro" id="IPR008991">
    <property type="entry name" value="Translation_prot_SH3-like_sf"/>
</dbReference>
<evidence type="ECO:0000313" key="13">
    <source>
        <dbReference type="Proteomes" id="UP000178771"/>
    </source>
</evidence>
<dbReference type="InterPro" id="IPR013852">
    <property type="entry name" value="Transl_elong_P/YeiP_CS"/>
</dbReference>
<evidence type="ECO:0000256" key="6">
    <source>
        <dbReference type="ARBA" id="ARBA00022917"/>
    </source>
</evidence>
<organism evidence="12 13">
    <name type="scientific">candidate division WWE3 bacterium RIFCSPLOWO2_01_FULL_39_13</name>
    <dbReference type="NCBI Taxonomy" id="1802624"/>
    <lineage>
        <taxon>Bacteria</taxon>
        <taxon>Katanobacteria</taxon>
    </lineage>
</organism>
<evidence type="ECO:0000259" key="11">
    <source>
        <dbReference type="SMART" id="SM01185"/>
    </source>
</evidence>
<dbReference type="EMBL" id="MEVH01000006">
    <property type="protein sequence ID" value="OGC52059.1"/>
    <property type="molecule type" value="Genomic_DNA"/>
</dbReference>
<dbReference type="InterPro" id="IPR015365">
    <property type="entry name" value="Elong-fact-P_C"/>
</dbReference>
<dbReference type="InterPro" id="IPR020599">
    <property type="entry name" value="Transl_elong_fac_P/YeiP"/>
</dbReference>
<dbReference type="PROSITE" id="PS01275">
    <property type="entry name" value="EFP"/>
    <property type="match status" value="1"/>
</dbReference>
<evidence type="ECO:0000256" key="1">
    <source>
        <dbReference type="ARBA" id="ARBA00004496"/>
    </source>
</evidence>
<gene>
    <name evidence="7" type="primary">efp</name>
    <name evidence="12" type="ORF">A2982_02460</name>
</gene>
<comment type="caution">
    <text evidence="12">The sequence shown here is derived from an EMBL/GenBank/DDBJ whole genome shotgun (WGS) entry which is preliminary data.</text>
</comment>
<comment type="similarity">
    <text evidence="3 7 9">Belongs to the elongation factor P family.</text>
</comment>
<dbReference type="Pfam" id="PF09285">
    <property type="entry name" value="Elong-fact-P_C"/>
    <property type="match status" value="1"/>
</dbReference>
<comment type="subcellular location">
    <subcellularLocation>
        <location evidence="1 7">Cytoplasm</location>
    </subcellularLocation>
</comment>
<dbReference type="GO" id="GO:0003746">
    <property type="term" value="F:translation elongation factor activity"/>
    <property type="evidence" value="ECO:0007669"/>
    <property type="project" value="UniProtKB-UniRule"/>
</dbReference>
<dbReference type="SMART" id="SM01185">
    <property type="entry name" value="EFP"/>
    <property type="match status" value="1"/>
</dbReference>
<protein>
    <recommendedName>
        <fullName evidence="7 8">Elongation factor P</fullName>
        <shortName evidence="7">EF-P</shortName>
    </recommendedName>
</protein>
<dbReference type="InterPro" id="IPR011768">
    <property type="entry name" value="Transl_elongation_fac_P"/>
</dbReference>
<dbReference type="Pfam" id="PF08207">
    <property type="entry name" value="EFP_N"/>
    <property type="match status" value="1"/>
</dbReference>